<protein>
    <submittedName>
        <fullName evidence="3">Tyrosine-protein phosphatase domain-containing protein</fullName>
    </submittedName>
</protein>
<evidence type="ECO:0000259" key="1">
    <source>
        <dbReference type="PROSITE" id="PS50055"/>
    </source>
</evidence>
<dbReference type="Pfam" id="PF00102">
    <property type="entry name" value="Y_phosphatase"/>
    <property type="match status" value="1"/>
</dbReference>
<dbReference type="InterPro" id="IPR052782">
    <property type="entry name" value="Oocyte-zygote_transition_reg"/>
</dbReference>
<dbReference type="Gene3D" id="3.90.190.10">
    <property type="entry name" value="Protein tyrosine phosphatase superfamily"/>
    <property type="match status" value="1"/>
</dbReference>
<evidence type="ECO:0000313" key="3">
    <source>
        <dbReference type="WBParaSite" id="sdigi.contig528.g8835.t1"/>
    </source>
</evidence>
<feature type="domain" description="Tyrosine-protein phosphatase" evidence="1">
    <location>
        <begin position="94"/>
        <end position="153"/>
    </location>
</feature>
<reference evidence="3" key="1">
    <citation type="submission" date="2022-11" db="UniProtKB">
        <authorList>
            <consortium name="WormBaseParasite"/>
        </authorList>
    </citation>
    <scope>IDENTIFICATION</scope>
</reference>
<dbReference type="AlphaFoldDB" id="A0A915Q3R5"/>
<accession>A0A915Q3R5</accession>
<dbReference type="WBParaSite" id="sdigi.contig528.g8835.t1">
    <property type="protein sequence ID" value="sdigi.contig528.g8835.t1"/>
    <property type="gene ID" value="sdigi.contig528.g8835"/>
</dbReference>
<dbReference type="InterPro" id="IPR029021">
    <property type="entry name" value="Prot-tyrosine_phosphatase-like"/>
</dbReference>
<dbReference type="InterPro" id="IPR000242">
    <property type="entry name" value="PTP_cat"/>
</dbReference>
<dbReference type="SUPFAM" id="SSF52799">
    <property type="entry name" value="(Phosphotyrosine protein) phosphatases II"/>
    <property type="match status" value="1"/>
</dbReference>
<evidence type="ECO:0000313" key="2">
    <source>
        <dbReference type="Proteomes" id="UP000887581"/>
    </source>
</evidence>
<sequence length="169" mass="19827">MASKERVRVRGSKGEVRRKTYIKEEAVKDVDIEGDSGYKEIITPAADKIGDNALEWIKSICRKGLRPILKDFAAVRKFIPPKMTTDMFNRYPAKNRYTDVMCLDKTRVILKGRPKNNDYIHANWVQLSTNRRYICTQGPLEETIEDFWWMIFKVSFNSKLKFFAYDTDD</sequence>
<dbReference type="PROSITE" id="PS50055">
    <property type="entry name" value="TYR_PHOSPHATASE_PTP"/>
    <property type="match status" value="1"/>
</dbReference>
<keyword evidence="2" id="KW-1185">Reference proteome</keyword>
<organism evidence="2 3">
    <name type="scientific">Setaria digitata</name>
    <dbReference type="NCBI Taxonomy" id="48799"/>
    <lineage>
        <taxon>Eukaryota</taxon>
        <taxon>Metazoa</taxon>
        <taxon>Ecdysozoa</taxon>
        <taxon>Nematoda</taxon>
        <taxon>Chromadorea</taxon>
        <taxon>Rhabditida</taxon>
        <taxon>Spirurina</taxon>
        <taxon>Spiruromorpha</taxon>
        <taxon>Filarioidea</taxon>
        <taxon>Setariidae</taxon>
        <taxon>Setaria</taxon>
    </lineage>
</organism>
<dbReference type="Proteomes" id="UP000887581">
    <property type="component" value="Unplaced"/>
</dbReference>
<dbReference type="GO" id="GO:0004725">
    <property type="term" value="F:protein tyrosine phosphatase activity"/>
    <property type="evidence" value="ECO:0007669"/>
    <property type="project" value="InterPro"/>
</dbReference>
<dbReference type="PRINTS" id="PR00700">
    <property type="entry name" value="PRTYPHPHTASE"/>
</dbReference>
<name>A0A915Q3R5_9BILA</name>
<proteinExistence type="predicted"/>
<dbReference type="PANTHER" id="PTHR46163">
    <property type="entry name" value="TYROSINE-PROTEIN PHOSPHATASE-RELATED"/>
    <property type="match status" value="1"/>
</dbReference>